<protein>
    <submittedName>
        <fullName evidence="1">0c48ab0c-c746-4ca3-ae71-cd7291fba84d</fullName>
    </submittedName>
</protein>
<organism evidence="1 2">
    <name type="scientific">Thermothielavioides terrestris</name>
    <dbReference type="NCBI Taxonomy" id="2587410"/>
    <lineage>
        <taxon>Eukaryota</taxon>
        <taxon>Fungi</taxon>
        <taxon>Dikarya</taxon>
        <taxon>Ascomycota</taxon>
        <taxon>Pezizomycotina</taxon>
        <taxon>Sordariomycetes</taxon>
        <taxon>Sordariomycetidae</taxon>
        <taxon>Sordariales</taxon>
        <taxon>Chaetomiaceae</taxon>
        <taxon>Thermothielavioides</taxon>
    </lineage>
</organism>
<dbReference type="EMBL" id="OUUZ01000001">
    <property type="protein sequence ID" value="SPQ18098.1"/>
    <property type="molecule type" value="Genomic_DNA"/>
</dbReference>
<sequence>MSQPACAHIRVPGCECTNLAPTGKELCESCENNECGQR</sequence>
<reference evidence="1 2" key="1">
    <citation type="submission" date="2018-04" db="EMBL/GenBank/DDBJ databases">
        <authorList>
            <person name="Huttner S."/>
            <person name="Dainat J."/>
        </authorList>
    </citation>
    <scope>NUCLEOTIDE SEQUENCE [LARGE SCALE GENOMIC DNA]</scope>
</reference>
<proteinExistence type="predicted"/>
<gene>
    <name evidence="1" type="ORF">TT172_LOCUS517</name>
</gene>
<name>A0A446B6N8_9PEZI</name>
<evidence type="ECO:0000313" key="2">
    <source>
        <dbReference type="Proteomes" id="UP000289323"/>
    </source>
</evidence>
<dbReference type="AlphaFoldDB" id="A0A446B6N8"/>
<accession>A0A446B6N8</accession>
<evidence type="ECO:0000313" key="1">
    <source>
        <dbReference type="EMBL" id="SPQ18098.1"/>
    </source>
</evidence>
<dbReference type="Proteomes" id="UP000289323">
    <property type="component" value="Unassembled WGS sequence"/>
</dbReference>